<sequence>MLVFHEVKTSAEATTFLYVGRGQKMSHKMLSTALVSKSFHVHKKIERKHPMMAYKADHHRLSEFVMKIVFFTLVASVAAQFPGFPFQPYPGVPFPQPAPQHDVCDFESAVLVDMQIGSQGSQGADGKLTKYPQLARPKSRIMCADVAVLDEKSCTSCCRLAVALPHVKIPKDKITGILVDTFDLDEEDEIFPGHPSEGYRKDRVKRSVGRYRGSKKARRFNEDIKCMCCHPQLAPVQKSPFQQFPFPQPYPQFGR</sequence>
<evidence type="ECO:0000313" key="1">
    <source>
        <dbReference type="Proteomes" id="UP000095287"/>
    </source>
</evidence>
<dbReference type="WBParaSite" id="L893_g6583.t1">
    <property type="protein sequence ID" value="L893_g6583.t1"/>
    <property type="gene ID" value="L893_g6583"/>
</dbReference>
<protein>
    <submittedName>
        <fullName evidence="2">DUF3330 domain-containing protein</fullName>
    </submittedName>
</protein>
<reference evidence="2" key="1">
    <citation type="submission" date="2016-11" db="UniProtKB">
        <authorList>
            <consortium name="WormBaseParasite"/>
        </authorList>
    </citation>
    <scope>IDENTIFICATION</scope>
</reference>
<dbReference type="Proteomes" id="UP000095287">
    <property type="component" value="Unplaced"/>
</dbReference>
<keyword evidence="1" id="KW-1185">Reference proteome</keyword>
<dbReference type="AlphaFoldDB" id="A0A1I8AL61"/>
<evidence type="ECO:0000313" key="2">
    <source>
        <dbReference type="WBParaSite" id="L893_g6583.t1"/>
    </source>
</evidence>
<accession>A0A1I8AL61</accession>
<organism evidence="1 2">
    <name type="scientific">Steinernema glaseri</name>
    <dbReference type="NCBI Taxonomy" id="37863"/>
    <lineage>
        <taxon>Eukaryota</taxon>
        <taxon>Metazoa</taxon>
        <taxon>Ecdysozoa</taxon>
        <taxon>Nematoda</taxon>
        <taxon>Chromadorea</taxon>
        <taxon>Rhabditida</taxon>
        <taxon>Tylenchina</taxon>
        <taxon>Panagrolaimomorpha</taxon>
        <taxon>Strongyloidoidea</taxon>
        <taxon>Steinernematidae</taxon>
        <taxon>Steinernema</taxon>
    </lineage>
</organism>
<proteinExistence type="predicted"/>
<name>A0A1I8AL61_9BILA</name>